<dbReference type="EMBL" id="BPLR01001889">
    <property type="protein sequence ID" value="GIX67594.1"/>
    <property type="molecule type" value="Genomic_DNA"/>
</dbReference>
<proteinExistence type="predicted"/>
<feature type="region of interest" description="Disordered" evidence="1">
    <location>
        <begin position="66"/>
        <end position="102"/>
    </location>
</feature>
<dbReference type="AlphaFoldDB" id="A0AAV4M6E9"/>
<evidence type="ECO:0000313" key="3">
    <source>
        <dbReference type="Proteomes" id="UP001054945"/>
    </source>
</evidence>
<protein>
    <submittedName>
        <fullName evidence="2">Uncharacterized protein</fullName>
    </submittedName>
</protein>
<accession>A0AAV4M6E9</accession>
<name>A0AAV4M6E9_CAEEX</name>
<keyword evidence="3" id="KW-1185">Reference proteome</keyword>
<evidence type="ECO:0000313" key="2">
    <source>
        <dbReference type="EMBL" id="GIX67594.1"/>
    </source>
</evidence>
<gene>
    <name evidence="2" type="ORF">CEXT_772981</name>
</gene>
<reference evidence="2 3" key="1">
    <citation type="submission" date="2021-06" db="EMBL/GenBank/DDBJ databases">
        <title>Caerostris extrusa draft genome.</title>
        <authorList>
            <person name="Kono N."/>
            <person name="Arakawa K."/>
        </authorList>
    </citation>
    <scope>NUCLEOTIDE SEQUENCE [LARGE SCALE GENOMIC DNA]</scope>
</reference>
<organism evidence="2 3">
    <name type="scientific">Caerostris extrusa</name>
    <name type="common">Bark spider</name>
    <name type="synonym">Caerostris bankana</name>
    <dbReference type="NCBI Taxonomy" id="172846"/>
    <lineage>
        <taxon>Eukaryota</taxon>
        <taxon>Metazoa</taxon>
        <taxon>Ecdysozoa</taxon>
        <taxon>Arthropoda</taxon>
        <taxon>Chelicerata</taxon>
        <taxon>Arachnida</taxon>
        <taxon>Araneae</taxon>
        <taxon>Araneomorphae</taxon>
        <taxon>Entelegynae</taxon>
        <taxon>Araneoidea</taxon>
        <taxon>Araneidae</taxon>
        <taxon>Caerostris</taxon>
    </lineage>
</organism>
<evidence type="ECO:0000256" key="1">
    <source>
        <dbReference type="SAM" id="MobiDB-lite"/>
    </source>
</evidence>
<dbReference type="Proteomes" id="UP001054945">
    <property type="component" value="Unassembled WGS sequence"/>
</dbReference>
<sequence>MQIPHQSGNHLAAPKSRNDFFECRPQCSRQHWRKRKSFQCAVIMKGFSLEENFPGSGFRFTREEFNLERPSPHPPPLPPQLSKYWEGGGNRIDRGRQFEKNP</sequence>
<comment type="caution">
    <text evidence="2">The sequence shown here is derived from an EMBL/GenBank/DDBJ whole genome shotgun (WGS) entry which is preliminary data.</text>
</comment>
<feature type="compositionally biased region" description="Basic and acidic residues" evidence="1">
    <location>
        <begin position="91"/>
        <end position="102"/>
    </location>
</feature>